<sequence length="226" mass="24547">MQNQLTNLTDLMTKFVNSNSASTSSSGILPSNTIANPKSDLKAITTRSGVSYDGPQITPLVVENKPEVTKDTVNPTNNGNTEEVQPQAVQSESLVSTSEPAISPVSASKPNPKASIPYPSRRNDERNPLIGNKEKLSEMDRTPLNEHCSALLLKKLPEKLGDPCMFLIPCDFPGMAECLALADLDASINLMPFSLLKRLSLPDLTPTYMTLELADRLISRPVRVAE</sequence>
<dbReference type="PANTHER" id="PTHR33067">
    <property type="entry name" value="RNA-DIRECTED DNA POLYMERASE-RELATED"/>
    <property type="match status" value="1"/>
</dbReference>
<evidence type="ECO:0008006" key="3">
    <source>
        <dbReference type="Google" id="ProtNLM"/>
    </source>
</evidence>
<accession>A0A699R5B4</accession>
<dbReference type="Gene3D" id="2.40.70.10">
    <property type="entry name" value="Acid Proteases"/>
    <property type="match status" value="1"/>
</dbReference>
<protein>
    <recommendedName>
        <fullName evidence="3">Reverse transcriptase domain-containing protein</fullName>
    </recommendedName>
</protein>
<feature type="region of interest" description="Disordered" evidence="1">
    <location>
        <begin position="55"/>
        <end position="127"/>
    </location>
</feature>
<comment type="caution">
    <text evidence="2">The sequence shown here is derived from an EMBL/GenBank/DDBJ whole genome shotgun (WGS) entry which is preliminary data.</text>
</comment>
<name>A0A699R5B4_TANCI</name>
<evidence type="ECO:0000313" key="2">
    <source>
        <dbReference type="EMBL" id="GFC78151.1"/>
    </source>
</evidence>
<gene>
    <name evidence="2" type="ORF">Tci_850121</name>
</gene>
<reference evidence="2" key="1">
    <citation type="journal article" date="2019" name="Sci. Rep.">
        <title>Draft genome of Tanacetum cinerariifolium, the natural source of mosquito coil.</title>
        <authorList>
            <person name="Yamashiro T."/>
            <person name="Shiraishi A."/>
            <person name="Satake H."/>
            <person name="Nakayama K."/>
        </authorList>
    </citation>
    <scope>NUCLEOTIDE SEQUENCE</scope>
</reference>
<dbReference type="InterPro" id="IPR021109">
    <property type="entry name" value="Peptidase_aspartic_dom_sf"/>
</dbReference>
<dbReference type="AlphaFoldDB" id="A0A699R5B4"/>
<dbReference type="EMBL" id="BKCJ011064275">
    <property type="protein sequence ID" value="GFC78151.1"/>
    <property type="molecule type" value="Genomic_DNA"/>
</dbReference>
<dbReference type="PANTHER" id="PTHR33067:SF35">
    <property type="entry name" value="ASPARTIC PEPTIDASE DDI1-TYPE DOMAIN-CONTAINING PROTEIN"/>
    <property type="match status" value="1"/>
</dbReference>
<organism evidence="2">
    <name type="scientific">Tanacetum cinerariifolium</name>
    <name type="common">Dalmatian daisy</name>
    <name type="synonym">Chrysanthemum cinerariifolium</name>
    <dbReference type="NCBI Taxonomy" id="118510"/>
    <lineage>
        <taxon>Eukaryota</taxon>
        <taxon>Viridiplantae</taxon>
        <taxon>Streptophyta</taxon>
        <taxon>Embryophyta</taxon>
        <taxon>Tracheophyta</taxon>
        <taxon>Spermatophyta</taxon>
        <taxon>Magnoliopsida</taxon>
        <taxon>eudicotyledons</taxon>
        <taxon>Gunneridae</taxon>
        <taxon>Pentapetalae</taxon>
        <taxon>asterids</taxon>
        <taxon>campanulids</taxon>
        <taxon>Asterales</taxon>
        <taxon>Asteraceae</taxon>
        <taxon>Asteroideae</taxon>
        <taxon>Anthemideae</taxon>
        <taxon>Anthemidinae</taxon>
        <taxon>Tanacetum</taxon>
    </lineage>
</organism>
<evidence type="ECO:0000256" key="1">
    <source>
        <dbReference type="SAM" id="MobiDB-lite"/>
    </source>
</evidence>
<proteinExistence type="predicted"/>
<feature type="compositionally biased region" description="Polar residues" evidence="1">
    <location>
        <begin position="71"/>
        <end position="109"/>
    </location>
</feature>
<feature type="non-terminal residue" evidence="2">
    <location>
        <position position="226"/>
    </location>
</feature>